<dbReference type="EMBL" id="LNQE01001113">
    <property type="protein sequence ID" value="KUG21018.1"/>
    <property type="molecule type" value="Genomic_DNA"/>
</dbReference>
<dbReference type="InterPro" id="IPR007404">
    <property type="entry name" value="YdjM-like"/>
</dbReference>
<reference evidence="2" key="1">
    <citation type="journal article" date="2015" name="Proc. Natl. Acad. Sci. U.S.A.">
        <title>Networks of energetic and metabolic interactions define dynamics in microbial communities.</title>
        <authorList>
            <person name="Embree M."/>
            <person name="Liu J.K."/>
            <person name="Al-Bassam M.M."/>
            <person name="Zengler K."/>
        </authorList>
    </citation>
    <scope>NUCLEOTIDE SEQUENCE</scope>
</reference>
<keyword evidence="1" id="KW-1133">Transmembrane helix</keyword>
<organism evidence="2">
    <name type="scientific">hydrocarbon metagenome</name>
    <dbReference type="NCBI Taxonomy" id="938273"/>
    <lineage>
        <taxon>unclassified sequences</taxon>
        <taxon>metagenomes</taxon>
        <taxon>ecological metagenomes</taxon>
    </lineage>
</organism>
<dbReference type="Pfam" id="PF04307">
    <property type="entry name" value="YdjM"/>
    <property type="match status" value="1"/>
</dbReference>
<evidence type="ECO:0008006" key="3">
    <source>
        <dbReference type="Google" id="ProtNLM"/>
    </source>
</evidence>
<sequence>MPADTVTRMFLLAHLFAGLLIGLLLYLFFRDRSVILVCGLGGVLPDLIDKPIGHILLKGSFDYGRLYFHGIFVFLLIFIAGILFLRYYKTALLLVLSIGILSHQVLDAMWYNPVAWFYPLLGTYPKRYNPNFFEEAFWAQLNNPSEWVFFIIAACLIALIYRHEVLKQIRAFRQWPLRRWLAILIPALIAVVALLVIMMPY</sequence>
<protein>
    <recommendedName>
        <fullName evidence="3">Membrane-bound metal-dependent hydrolase</fullName>
    </recommendedName>
</protein>
<proteinExistence type="predicted"/>
<gene>
    <name evidence="2" type="ORF">ASZ90_009236</name>
</gene>
<dbReference type="AlphaFoldDB" id="A0A0W8FJD8"/>
<evidence type="ECO:0000313" key="2">
    <source>
        <dbReference type="EMBL" id="KUG21018.1"/>
    </source>
</evidence>
<keyword evidence="1" id="KW-0812">Transmembrane</keyword>
<feature type="transmembrane region" description="Helical" evidence="1">
    <location>
        <begin position="9"/>
        <end position="29"/>
    </location>
</feature>
<comment type="caution">
    <text evidence="2">The sequence shown here is derived from an EMBL/GenBank/DDBJ whole genome shotgun (WGS) entry which is preliminary data.</text>
</comment>
<feature type="transmembrane region" description="Helical" evidence="1">
    <location>
        <begin position="66"/>
        <end position="85"/>
    </location>
</feature>
<keyword evidence="1" id="KW-0472">Membrane</keyword>
<name>A0A0W8FJD8_9ZZZZ</name>
<feature type="transmembrane region" description="Helical" evidence="1">
    <location>
        <begin position="147"/>
        <end position="165"/>
    </location>
</feature>
<accession>A0A0W8FJD8</accession>
<feature type="transmembrane region" description="Helical" evidence="1">
    <location>
        <begin position="92"/>
        <end position="111"/>
    </location>
</feature>
<evidence type="ECO:0000256" key="1">
    <source>
        <dbReference type="SAM" id="Phobius"/>
    </source>
</evidence>
<feature type="transmembrane region" description="Helical" evidence="1">
    <location>
        <begin position="177"/>
        <end position="199"/>
    </location>
</feature>